<proteinExistence type="predicted"/>
<dbReference type="PANTHER" id="PTHR43798:SF33">
    <property type="entry name" value="HYDROLASE, PUTATIVE (AFU_ORTHOLOGUE AFUA_2G14860)-RELATED"/>
    <property type="match status" value="1"/>
</dbReference>
<dbReference type="InterPro" id="IPR029058">
    <property type="entry name" value="AB_hydrolase_fold"/>
</dbReference>
<dbReference type="PANTHER" id="PTHR43798">
    <property type="entry name" value="MONOACYLGLYCEROL LIPASE"/>
    <property type="match status" value="1"/>
</dbReference>
<dbReference type="Proteomes" id="UP001596501">
    <property type="component" value="Unassembled WGS sequence"/>
</dbReference>
<evidence type="ECO:0000259" key="1">
    <source>
        <dbReference type="Pfam" id="PF00561"/>
    </source>
</evidence>
<keyword evidence="3" id="KW-1185">Reference proteome</keyword>
<accession>A0ABW2QNW9</accession>
<organism evidence="2 3">
    <name type="scientific">Hydrogenophaga atypica</name>
    <dbReference type="NCBI Taxonomy" id="249409"/>
    <lineage>
        <taxon>Bacteria</taxon>
        <taxon>Pseudomonadati</taxon>
        <taxon>Pseudomonadota</taxon>
        <taxon>Betaproteobacteria</taxon>
        <taxon>Burkholderiales</taxon>
        <taxon>Comamonadaceae</taxon>
        <taxon>Hydrogenophaga</taxon>
    </lineage>
</organism>
<keyword evidence="2" id="KW-0378">Hydrolase</keyword>
<evidence type="ECO:0000313" key="2">
    <source>
        <dbReference type="EMBL" id="MFC7411021.1"/>
    </source>
</evidence>
<feature type="domain" description="AB hydrolase-1" evidence="1">
    <location>
        <begin position="39"/>
        <end position="261"/>
    </location>
</feature>
<evidence type="ECO:0000313" key="3">
    <source>
        <dbReference type="Proteomes" id="UP001596501"/>
    </source>
</evidence>
<dbReference type="EMBL" id="JBHTCA010000022">
    <property type="protein sequence ID" value="MFC7411021.1"/>
    <property type="molecule type" value="Genomic_DNA"/>
</dbReference>
<sequence>MAHLSPHAALQHFPTALALRPDEVVQYRQAGRAARVTHLLLHGIGSGSGSWVRQLQAAEPRTDVRVLAWDAPGYGRSAPLSPIHPHATDYARRLWQWMDAMDQHQPITLVGHSLGALMAAAAAVLQPQRVAELVLLAPARGYGDADEVEREAKLSGRLATLQKLGPQGMANARAAAMLSPDATPEMVDLVRDTMARIHPAGYTQASRMLSTGRLDADLARVSVPLIVASGSADTITPPAACADVAHRKNLVWVDLGPVGHVCALEAAERVNQLLGL</sequence>
<comment type="caution">
    <text evidence="2">The sequence shown here is derived from an EMBL/GenBank/DDBJ whole genome shotgun (WGS) entry which is preliminary data.</text>
</comment>
<dbReference type="Gene3D" id="3.40.50.1820">
    <property type="entry name" value="alpha/beta hydrolase"/>
    <property type="match status" value="1"/>
</dbReference>
<reference evidence="3" key="1">
    <citation type="journal article" date="2019" name="Int. J. Syst. Evol. Microbiol.">
        <title>The Global Catalogue of Microorganisms (GCM) 10K type strain sequencing project: providing services to taxonomists for standard genome sequencing and annotation.</title>
        <authorList>
            <consortium name="The Broad Institute Genomics Platform"/>
            <consortium name="The Broad Institute Genome Sequencing Center for Infectious Disease"/>
            <person name="Wu L."/>
            <person name="Ma J."/>
        </authorList>
    </citation>
    <scope>NUCLEOTIDE SEQUENCE [LARGE SCALE GENOMIC DNA]</scope>
    <source>
        <strain evidence="3">CGMCC 1.12371</strain>
    </source>
</reference>
<dbReference type="Pfam" id="PF00561">
    <property type="entry name" value="Abhydrolase_1"/>
    <property type="match status" value="1"/>
</dbReference>
<dbReference type="GO" id="GO:0016787">
    <property type="term" value="F:hydrolase activity"/>
    <property type="evidence" value="ECO:0007669"/>
    <property type="project" value="UniProtKB-KW"/>
</dbReference>
<protein>
    <submittedName>
        <fullName evidence="2">Alpha/beta fold hydrolase</fullName>
    </submittedName>
</protein>
<dbReference type="RefSeq" id="WP_382226812.1">
    <property type="nucleotide sequence ID" value="NZ_JBHTCA010000022.1"/>
</dbReference>
<name>A0ABW2QNW9_9BURK</name>
<dbReference type="PRINTS" id="PR00111">
    <property type="entry name" value="ABHYDROLASE"/>
</dbReference>
<dbReference type="SUPFAM" id="SSF53474">
    <property type="entry name" value="alpha/beta-Hydrolases"/>
    <property type="match status" value="1"/>
</dbReference>
<gene>
    <name evidence="2" type="ORF">ACFQPB_19345</name>
</gene>
<dbReference type="InterPro" id="IPR050266">
    <property type="entry name" value="AB_hydrolase_sf"/>
</dbReference>
<dbReference type="InterPro" id="IPR000073">
    <property type="entry name" value="AB_hydrolase_1"/>
</dbReference>